<dbReference type="InterPro" id="IPR026721">
    <property type="entry name" value="TMEM18"/>
</dbReference>
<evidence type="ECO:0000256" key="1">
    <source>
        <dbReference type="SAM" id="MobiDB-lite"/>
    </source>
</evidence>
<keyword evidence="2" id="KW-0472">Membrane</keyword>
<sequence>MGSLQQQLSDVRDQLGGALEFAMDDVRQKWKEMSGGPSVTEGLTQFVHAVDWSERWIQGLLAFHFLLLLLVLLFRRIPGVHGAIFLGMMPLVYFSERINGLAATHWQKFSKQNYFDSQGIFTSALLSAPLLLIMFVILVNYLISTSVLLVRMKRKELQYKARQQHREQQQHENTAGTQQQSPAGGIDGEVERQEVKKEK</sequence>
<dbReference type="EMBL" id="SIDB01000008">
    <property type="protein sequence ID" value="KAI3429350.1"/>
    <property type="molecule type" value="Genomic_DNA"/>
</dbReference>
<feature type="compositionally biased region" description="Polar residues" evidence="1">
    <location>
        <begin position="173"/>
        <end position="182"/>
    </location>
</feature>
<accession>A0A9D4TM63</accession>
<name>A0A9D4TM63_CHLVU</name>
<dbReference type="Pfam" id="PF14770">
    <property type="entry name" value="TMEM18"/>
    <property type="match status" value="1"/>
</dbReference>
<evidence type="ECO:0000313" key="4">
    <source>
        <dbReference type="Proteomes" id="UP001055712"/>
    </source>
</evidence>
<protein>
    <recommendedName>
        <fullName evidence="5">Transmembrane protein 18</fullName>
    </recommendedName>
</protein>
<feature type="region of interest" description="Disordered" evidence="1">
    <location>
        <begin position="161"/>
        <end position="199"/>
    </location>
</feature>
<keyword evidence="4" id="KW-1185">Reference proteome</keyword>
<evidence type="ECO:0000313" key="3">
    <source>
        <dbReference type="EMBL" id="KAI3429350.1"/>
    </source>
</evidence>
<dbReference type="AlphaFoldDB" id="A0A9D4TM63"/>
<proteinExistence type="predicted"/>
<feature type="transmembrane region" description="Helical" evidence="2">
    <location>
        <begin position="83"/>
        <end position="106"/>
    </location>
</feature>
<evidence type="ECO:0008006" key="5">
    <source>
        <dbReference type="Google" id="ProtNLM"/>
    </source>
</evidence>
<dbReference type="Proteomes" id="UP001055712">
    <property type="component" value="Unassembled WGS sequence"/>
</dbReference>
<feature type="transmembrane region" description="Helical" evidence="2">
    <location>
        <begin position="56"/>
        <end position="74"/>
    </location>
</feature>
<organism evidence="3 4">
    <name type="scientific">Chlorella vulgaris</name>
    <name type="common">Green alga</name>
    <dbReference type="NCBI Taxonomy" id="3077"/>
    <lineage>
        <taxon>Eukaryota</taxon>
        <taxon>Viridiplantae</taxon>
        <taxon>Chlorophyta</taxon>
        <taxon>core chlorophytes</taxon>
        <taxon>Trebouxiophyceae</taxon>
        <taxon>Chlorellales</taxon>
        <taxon>Chlorellaceae</taxon>
        <taxon>Chlorella clade</taxon>
        <taxon>Chlorella</taxon>
    </lineage>
</organism>
<feature type="compositionally biased region" description="Basic and acidic residues" evidence="1">
    <location>
        <begin position="189"/>
        <end position="199"/>
    </location>
</feature>
<reference evidence="3" key="2">
    <citation type="submission" date="2020-11" db="EMBL/GenBank/DDBJ databases">
        <authorList>
            <person name="Cecchin M."/>
            <person name="Marcolungo L."/>
            <person name="Rossato M."/>
            <person name="Girolomoni L."/>
            <person name="Cosentino E."/>
            <person name="Cuine S."/>
            <person name="Li-Beisson Y."/>
            <person name="Delledonne M."/>
            <person name="Ballottari M."/>
        </authorList>
    </citation>
    <scope>NUCLEOTIDE SEQUENCE</scope>
    <source>
        <strain evidence="3">211/11P</strain>
        <tissue evidence="3">Whole cell</tissue>
    </source>
</reference>
<reference evidence="3" key="1">
    <citation type="journal article" date="2019" name="Plant J.">
        <title>Chlorella vulgaris genome assembly and annotation reveals the molecular basis for metabolic acclimation to high light conditions.</title>
        <authorList>
            <person name="Cecchin M."/>
            <person name="Marcolungo L."/>
            <person name="Rossato M."/>
            <person name="Girolomoni L."/>
            <person name="Cosentino E."/>
            <person name="Cuine S."/>
            <person name="Li-Beisson Y."/>
            <person name="Delledonne M."/>
            <person name="Ballottari M."/>
        </authorList>
    </citation>
    <scope>NUCLEOTIDE SEQUENCE</scope>
    <source>
        <strain evidence="3">211/11P</strain>
    </source>
</reference>
<dbReference type="OrthoDB" id="411535at2759"/>
<evidence type="ECO:0000256" key="2">
    <source>
        <dbReference type="SAM" id="Phobius"/>
    </source>
</evidence>
<keyword evidence="2" id="KW-0812">Transmembrane</keyword>
<feature type="transmembrane region" description="Helical" evidence="2">
    <location>
        <begin position="126"/>
        <end position="150"/>
    </location>
</feature>
<keyword evidence="2" id="KW-1133">Transmembrane helix</keyword>
<comment type="caution">
    <text evidence="3">The sequence shown here is derived from an EMBL/GenBank/DDBJ whole genome shotgun (WGS) entry which is preliminary data.</text>
</comment>
<feature type="compositionally biased region" description="Basic and acidic residues" evidence="1">
    <location>
        <begin position="161"/>
        <end position="170"/>
    </location>
</feature>
<gene>
    <name evidence="3" type="ORF">D9Q98_005445</name>
</gene>